<accession>A0A8T1WNC9</accession>
<comment type="caution">
    <text evidence="1">The sequence shown here is derived from an EMBL/GenBank/DDBJ whole genome shotgun (WGS) entry which is preliminary data.</text>
</comment>
<dbReference type="OrthoDB" id="128134at2759"/>
<name>A0A8T1WNC9_9STRA</name>
<proteinExistence type="predicted"/>
<sequence length="145" mass="17284">MGGLSGAALKNHKNYKNFQKFKYQKEGSILDNYVYKDVPTFDVWTKLGLDKLPKNKIQTAPEYRTYERYVNKYADDYLWFPGDHKLKFTGTPEEKTAKAEIWAKKRRPKYMVKEMLGLKDMKKKERQNDPDYEYYALFLKLSGEK</sequence>
<evidence type="ECO:0000313" key="2">
    <source>
        <dbReference type="Proteomes" id="UP000693981"/>
    </source>
</evidence>
<organism evidence="1 2">
    <name type="scientific">Phytophthora boehmeriae</name>
    <dbReference type="NCBI Taxonomy" id="109152"/>
    <lineage>
        <taxon>Eukaryota</taxon>
        <taxon>Sar</taxon>
        <taxon>Stramenopiles</taxon>
        <taxon>Oomycota</taxon>
        <taxon>Peronosporomycetes</taxon>
        <taxon>Peronosporales</taxon>
        <taxon>Peronosporaceae</taxon>
        <taxon>Phytophthora</taxon>
    </lineage>
</organism>
<dbReference type="EMBL" id="JAGDFL010000208">
    <property type="protein sequence ID" value="KAG7395417.1"/>
    <property type="molecule type" value="Genomic_DNA"/>
</dbReference>
<reference evidence="1" key="1">
    <citation type="submission" date="2021-02" db="EMBL/GenBank/DDBJ databases">
        <authorList>
            <person name="Palmer J.M."/>
        </authorList>
    </citation>
    <scope>NUCLEOTIDE SEQUENCE</scope>
    <source>
        <strain evidence="1">SCRP23</strain>
    </source>
</reference>
<gene>
    <name evidence="1" type="ORF">PHYBOEH_003776</name>
</gene>
<protein>
    <recommendedName>
        <fullName evidence="3">RxLR effector protein</fullName>
    </recommendedName>
</protein>
<keyword evidence="2" id="KW-1185">Reference proteome</keyword>
<evidence type="ECO:0000313" key="1">
    <source>
        <dbReference type="EMBL" id="KAG7395417.1"/>
    </source>
</evidence>
<dbReference type="AlphaFoldDB" id="A0A8T1WNC9"/>
<dbReference type="Proteomes" id="UP000693981">
    <property type="component" value="Unassembled WGS sequence"/>
</dbReference>
<evidence type="ECO:0008006" key="3">
    <source>
        <dbReference type="Google" id="ProtNLM"/>
    </source>
</evidence>